<protein>
    <submittedName>
        <fullName evidence="8">tRNA uridine-5-carboxymethylaminomethyl(34) synthesis enzyme MnmG</fullName>
    </submittedName>
</protein>
<accession>A0A662DER6</accession>
<evidence type="ECO:0000256" key="4">
    <source>
        <dbReference type="ARBA" id="ARBA00022827"/>
    </source>
</evidence>
<sequence length="189" mass="20585">MSWIYPEKYDVIVVGGGHAGIEASLASARMGCYTLLITMNLDTIGLMSCNPAVGGVGKGQLVKEIDALGGQMAASVDATAIQYRLLNTKKGPAVRSSRAQVDRQYYRWYMKKVVENEPNLDLKQSRVQEILVDKGKVRGVKTDLDEVYLGKCVIITPGTFLNGLIHIGLIHFPGGRINDFPSQALSESI</sequence>
<dbReference type="GO" id="GO:0005829">
    <property type="term" value="C:cytosol"/>
    <property type="evidence" value="ECO:0007669"/>
    <property type="project" value="TreeGrafter"/>
</dbReference>
<proteinExistence type="predicted"/>
<comment type="cofactor">
    <cofactor evidence="1">
        <name>FAD</name>
        <dbReference type="ChEBI" id="CHEBI:57692"/>
    </cofactor>
</comment>
<dbReference type="Proteomes" id="UP000267654">
    <property type="component" value="Unassembled WGS sequence"/>
</dbReference>
<comment type="subunit">
    <text evidence="6">Homodimer. Heterotetramer of two MnmE and two MnmG subunits.</text>
</comment>
<feature type="domain" description="MnmG N-terminal" evidence="7">
    <location>
        <begin position="10"/>
        <end position="189"/>
    </location>
</feature>
<dbReference type="PANTHER" id="PTHR11806">
    <property type="entry name" value="GLUCOSE INHIBITED DIVISION PROTEIN A"/>
    <property type="match status" value="1"/>
</dbReference>
<dbReference type="InterPro" id="IPR002218">
    <property type="entry name" value="MnmG-rel"/>
</dbReference>
<dbReference type="GO" id="GO:0002098">
    <property type="term" value="P:tRNA wobble uridine modification"/>
    <property type="evidence" value="ECO:0007669"/>
    <property type="project" value="TreeGrafter"/>
</dbReference>
<reference evidence="8 9" key="1">
    <citation type="submission" date="2018-06" db="EMBL/GenBank/DDBJ databases">
        <title>Extensive metabolic versatility and redundancy in microbially diverse, dynamic hydrothermal sediments.</title>
        <authorList>
            <person name="Dombrowski N."/>
            <person name="Teske A."/>
            <person name="Baker B.J."/>
        </authorList>
    </citation>
    <scope>NUCLEOTIDE SEQUENCE [LARGE SCALE GENOMIC DNA]</scope>
    <source>
        <strain evidence="8">B19_G9</strain>
    </source>
</reference>
<keyword evidence="3" id="KW-0819">tRNA processing</keyword>
<evidence type="ECO:0000256" key="2">
    <source>
        <dbReference type="ARBA" id="ARBA00022630"/>
    </source>
</evidence>
<dbReference type="GO" id="GO:0050660">
    <property type="term" value="F:flavin adenine dinucleotide binding"/>
    <property type="evidence" value="ECO:0007669"/>
    <property type="project" value="InterPro"/>
</dbReference>
<evidence type="ECO:0000256" key="1">
    <source>
        <dbReference type="ARBA" id="ARBA00001974"/>
    </source>
</evidence>
<evidence type="ECO:0000256" key="5">
    <source>
        <dbReference type="ARBA" id="ARBA00023027"/>
    </source>
</evidence>
<evidence type="ECO:0000256" key="6">
    <source>
        <dbReference type="ARBA" id="ARBA00025948"/>
    </source>
</evidence>
<evidence type="ECO:0000313" key="8">
    <source>
        <dbReference type="EMBL" id="RLE12689.1"/>
    </source>
</evidence>
<comment type="caution">
    <text evidence="8">The sequence shown here is derived from an EMBL/GenBank/DDBJ whole genome shotgun (WGS) entry which is preliminary data.</text>
</comment>
<dbReference type="InterPro" id="IPR040131">
    <property type="entry name" value="MnmG_N"/>
</dbReference>
<dbReference type="AlphaFoldDB" id="A0A662DER6"/>
<evidence type="ECO:0000256" key="3">
    <source>
        <dbReference type="ARBA" id="ARBA00022694"/>
    </source>
</evidence>
<feature type="non-terminal residue" evidence="8">
    <location>
        <position position="189"/>
    </location>
</feature>
<dbReference type="InterPro" id="IPR036188">
    <property type="entry name" value="FAD/NAD-bd_sf"/>
</dbReference>
<dbReference type="EMBL" id="QMQB01000140">
    <property type="protein sequence ID" value="RLE12689.1"/>
    <property type="molecule type" value="Genomic_DNA"/>
</dbReference>
<keyword evidence="5" id="KW-0520">NAD</keyword>
<keyword evidence="2" id="KW-0285">Flavoprotein</keyword>
<organism evidence="8 9">
    <name type="scientific">Aerophobetes bacterium</name>
    <dbReference type="NCBI Taxonomy" id="2030807"/>
    <lineage>
        <taxon>Bacteria</taxon>
        <taxon>Candidatus Aerophobota</taxon>
    </lineage>
</organism>
<name>A0A662DER6_UNCAE</name>
<dbReference type="PANTHER" id="PTHR11806:SF0">
    <property type="entry name" value="PROTEIN MTO1 HOMOLOG, MITOCHONDRIAL"/>
    <property type="match status" value="1"/>
</dbReference>
<gene>
    <name evidence="8" type="ORF">DRI96_04145</name>
</gene>
<dbReference type="SUPFAM" id="SSF51905">
    <property type="entry name" value="FAD/NAD(P)-binding domain"/>
    <property type="match status" value="1"/>
</dbReference>
<evidence type="ECO:0000313" key="9">
    <source>
        <dbReference type="Proteomes" id="UP000267654"/>
    </source>
</evidence>
<dbReference type="GO" id="GO:0030488">
    <property type="term" value="P:tRNA methylation"/>
    <property type="evidence" value="ECO:0007669"/>
    <property type="project" value="TreeGrafter"/>
</dbReference>
<dbReference type="Gene3D" id="3.50.50.60">
    <property type="entry name" value="FAD/NAD(P)-binding domain"/>
    <property type="match status" value="1"/>
</dbReference>
<keyword evidence="4" id="KW-0274">FAD</keyword>
<dbReference type="Pfam" id="PF01134">
    <property type="entry name" value="GIDA"/>
    <property type="match status" value="1"/>
</dbReference>
<evidence type="ECO:0000259" key="7">
    <source>
        <dbReference type="Pfam" id="PF01134"/>
    </source>
</evidence>